<proteinExistence type="predicted"/>
<keyword evidence="3" id="KW-1185">Reference proteome</keyword>
<gene>
    <name evidence="2" type="ORF">E1B28_012212</name>
</gene>
<dbReference type="AlphaFoldDB" id="A0A9P7RRU8"/>
<feature type="chain" id="PRO_5040174771" evidence="1">
    <location>
        <begin position="19"/>
        <end position="131"/>
    </location>
</feature>
<comment type="caution">
    <text evidence="2">The sequence shown here is derived from an EMBL/GenBank/DDBJ whole genome shotgun (WGS) entry which is preliminary data.</text>
</comment>
<name>A0A9P7RRU8_9AGAR</name>
<keyword evidence="1" id="KW-0732">Signal</keyword>
<dbReference type="OrthoDB" id="3266941at2759"/>
<dbReference type="EMBL" id="CM032188">
    <property type="protein sequence ID" value="KAG7088195.1"/>
    <property type="molecule type" value="Genomic_DNA"/>
</dbReference>
<sequence length="131" mass="14313">MFVLLFGFLALGPQVVLSNLFRLGLAQVTQCEQFTINFKGEVNTTSPPSSLTVVPFDSVPISIPVPSNALNFTGLDINFLPLKENTTFIVSLDNAENQSLSLVSDFIRISPPKMLPVSHQPPPIPLRHPTI</sequence>
<dbReference type="Proteomes" id="UP001049176">
    <property type="component" value="Chromosome 8"/>
</dbReference>
<protein>
    <submittedName>
        <fullName evidence="2">Uncharacterized protein</fullName>
    </submittedName>
</protein>
<feature type="signal peptide" evidence="1">
    <location>
        <begin position="1"/>
        <end position="18"/>
    </location>
</feature>
<dbReference type="KEGG" id="more:E1B28_012212"/>
<dbReference type="RefSeq" id="XP_043004666.1">
    <property type="nucleotide sequence ID" value="XM_043157299.1"/>
</dbReference>
<organism evidence="2 3">
    <name type="scientific">Marasmius oreades</name>
    <name type="common">fairy-ring Marasmius</name>
    <dbReference type="NCBI Taxonomy" id="181124"/>
    <lineage>
        <taxon>Eukaryota</taxon>
        <taxon>Fungi</taxon>
        <taxon>Dikarya</taxon>
        <taxon>Basidiomycota</taxon>
        <taxon>Agaricomycotina</taxon>
        <taxon>Agaricomycetes</taxon>
        <taxon>Agaricomycetidae</taxon>
        <taxon>Agaricales</taxon>
        <taxon>Marasmiineae</taxon>
        <taxon>Marasmiaceae</taxon>
        <taxon>Marasmius</taxon>
    </lineage>
</organism>
<reference evidence="2" key="1">
    <citation type="journal article" date="2021" name="Genome Biol. Evol.">
        <title>The assembled and annotated genome of the fairy-ring fungus Marasmius oreades.</title>
        <authorList>
            <person name="Hiltunen M."/>
            <person name="Ament-Velasquez S.L."/>
            <person name="Johannesson H."/>
        </authorList>
    </citation>
    <scope>NUCLEOTIDE SEQUENCE</scope>
    <source>
        <strain evidence="2">03SP1</strain>
    </source>
</reference>
<accession>A0A9P7RRU8</accession>
<evidence type="ECO:0000313" key="2">
    <source>
        <dbReference type="EMBL" id="KAG7088195.1"/>
    </source>
</evidence>
<evidence type="ECO:0000256" key="1">
    <source>
        <dbReference type="SAM" id="SignalP"/>
    </source>
</evidence>
<dbReference type="GeneID" id="66081287"/>
<evidence type="ECO:0000313" key="3">
    <source>
        <dbReference type="Proteomes" id="UP001049176"/>
    </source>
</evidence>